<dbReference type="GO" id="GO:0015980">
    <property type="term" value="P:energy derivation by oxidation of organic compounds"/>
    <property type="evidence" value="ECO:0007669"/>
    <property type="project" value="UniProtKB-ARBA"/>
</dbReference>
<evidence type="ECO:0000256" key="8">
    <source>
        <dbReference type="ARBA" id="ARBA00040132"/>
    </source>
</evidence>
<evidence type="ECO:0000256" key="3">
    <source>
        <dbReference type="ARBA" id="ARBA00022798"/>
    </source>
</evidence>
<reference evidence="14 15" key="1">
    <citation type="submission" date="2018-05" db="EMBL/GenBank/DDBJ databases">
        <title>Genomic Encyclopedia of Type Strains, Phase IV (KMG-IV): sequencing the most valuable type-strain genomes for metagenomic binning, comparative biology and taxonomic classification.</title>
        <authorList>
            <person name="Goeker M."/>
        </authorList>
    </citation>
    <scope>NUCLEOTIDE SEQUENCE [LARGE SCALE GENOMIC DNA]</scope>
    <source>
        <strain evidence="14 15">DSM 19579</strain>
    </source>
</reference>
<comment type="catalytic activity">
    <reaction evidence="9">
        <text>glycerol + NAD(+) = dihydroxyacetone + NADH + H(+)</text>
        <dbReference type="Rhea" id="RHEA:13769"/>
        <dbReference type="ChEBI" id="CHEBI:15378"/>
        <dbReference type="ChEBI" id="CHEBI:16016"/>
        <dbReference type="ChEBI" id="CHEBI:17754"/>
        <dbReference type="ChEBI" id="CHEBI:57540"/>
        <dbReference type="ChEBI" id="CHEBI:57945"/>
        <dbReference type="EC" id="1.1.1.6"/>
    </reaction>
</comment>
<feature type="binding site" evidence="12">
    <location>
        <position position="125"/>
    </location>
    <ligand>
        <name>NAD(+)</name>
        <dbReference type="ChEBI" id="CHEBI:57540"/>
    </ligand>
</feature>
<evidence type="ECO:0000256" key="1">
    <source>
        <dbReference type="ARBA" id="ARBA00007358"/>
    </source>
</evidence>
<evidence type="ECO:0000256" key="7">
    <source>
        <dbReference type="ARBA" id="ARBA00039147"/>
    </source>
</evidence>
<dbReference type="GO" id="GO:0005829">
    <property type="term" value="C:cytosol"/>
    <property type="evidence" value="ECO:0007669"/>
    <property type="project" value="TreeGrafter"/>
</dbReference>
<keyword evidence="5 12" id="KW-0520">NAD</keyword>
<dbReference type="PANTHER" id="PTHR43616">
    <property type="entry name" value="GLYCEROL DEHYDROGENASE"/>
    <property type="match status" value="1"/>
</dbReference>
<dbReference type="PROSITE" id="PS00060">
    <property type="entry name" value="ADH_IRON_2"/>
    <property type="match status" value="1"/>
</dbReference>
<feature type="binding site" evidence="11">
    <location>
        <position position="121"/>
    </location>
    <ligand>
        <name>glycerol</name>
        <dbReference type="ChEBI" id="CHEBI:17754"/>
    </ligand>
</feature>
<dbReference type="Gene3D" id="3.40.50.1970">
    <property type="match status" value="1"/>
</dbReference>
<comment type="similarity">
    <text evidence="1">Belongs to the iron-containing alcohol dehydrogenase family.</text>
</comment>
<comment type="caution">
    <text evidence="14">The sequence shown here is derived from an EMBL/GenBank/DDBJ whole genome shotgun (WGS) entry which is preliminary data.</text>
</comment>
<dbReference type="GO" id="GO:0046872">
    <property type="term" value="F:metal ion binding"/>
    <property type="evidence" value="ECO:0007669"/>
    <property type="project" value="UniProtKB-KW"/>
</dbReference>
<dbReference type="RefSeq" id="WP_110027354.1">
    <property type="nucleotide sequence ID" value="NZ_QGTS01000013.1"/>
</dbReference>
<dbReference type="PROSITE" id="PS00913">
    <property type="entry name" value="ADH_IRON_1"/>
    <property type="match status" value="1"/>
</dbReference>
<dbReference type="PANTHER" id="PTHR43616:SF5">
    <property type="entry name" value="GLYCEROL DEHYDROGENASE 1"/>
    <property type="match status" value="1"/>
</dbReference>
<dbReference type="OrthoDB" id="5198708at2"/>
<dbReference type="GO" id="GO:0008888">
    <property type="term" value="F:glycerol dehydrogenase (NAD+) activity"/>
    <property type="evidence" value="ECO:0007669"/>
    <property type="project" value="UniProtKB-EC"/>
</dbReference>
<dbReference type="Gene3D" id="1.20.1090.10">
    <property type="entry name" value="Dehydroquinate synthase-like - alpha domain"/>
    <property type="match status" value="1"/>
</dbReference>
<dbReference type="Pfam" id="PF00465">
    <property type="entry name" value="Fe-ADH"/>
    <property type="match status" value="1"/>
</dbReference>
<dbReference type="EMBL" id="QGTS01000013">
    <property type="protein sequence ID" value="PWW05312.1"/>
    <property type="molecule type" value="Genomic_DNA"/>
</dbReference>
<evidence type="ECO:0000256" key="4">
    <source>
        <dbReference type="ARBA" id="ARBA00023002"/>
    </source>
</evidence>
<evidence type="ECO:0000256" key="5">
    <source>
        <dbReference type="ARBA" id="ARBA00023027"/>
    </source>
</evidence>
<evidence type="ECO:0000256" key="10">
    <source>
        <dbReference type="PIRSR" id="PIRSR000112-1"/>
    </source>
</evidence>
<evidence type="ECO:0000259" key="13">
    <source>
        <dbReference type="Pfam" id="PF00465"/>
    </source>
</evidence>
<feature type="binding site" evidence="10">
    <location>
        <position position="254"/>
    </location>
    <ligand>
        <name>glycerol</name>
        <dbReference type="ChEBI" id="CHEBI:17754"/>
    </ligand>
</feature>
<comment type="cofactor">
    <cofactor evidence="10">
        <name>Zn(2+)</name>
        <dbReference type="ChEBI" id="CHEBI:29105"/>
    </cofactor>
    <text evidence="10">Binds 1 zinc ion per subunit.</text>
</comment>
<dbReference type="FunFam" id="3.40.50.1970:FF:000005">
    <property type="entry name" value="Glycerol dehydrogenase"/>
    <property type="match status" value="1"/>
</dbReference>
<dbReference type="InterPro" id="IPR001670">
    <property type="entry name" value="ADH_Fe/GldA"/>
</dbReference>
<evidence type="ECO:0000256" key="6">
    <source>
        <dbReference type="ARBA" id="ARBA00037918"/>
    </source>
</evidence>
<dbReference type="InterPro" id="IPR018211">
    <property type="entry name" value="ADH_Fe_CS"/>
</dbReference>
<comment type="pathway">
    <text evidence="6">Polyol metabolism; glycerol fermentation; glycerone phosphate from glycerol (oxidative route): step 1/2.</text>
</comment>
<keyword evidence="4" id="KW-0560">Oxidoreductase</keyword>
<dbReference type="PIRSF" id="PIRSF000112">
    <property type="entry name" value="Glycerol_dehydrogenase"/>
    <property type="match status" value="1"/>
</dbReference>
<evidence type="ECO:0000313" key="15">
    <source>
        <dbReference type="Proteomes" id="UP000246744"/>
    </source>
</evidence>
<evidence type="ECO:0000313" key="14">
    <source>
        <dbReference type="EMBL" id="PWW05312.1"/>
    </source>
</evidence>
<organism evidence="14 15">
    <name type="scientific">Mangrovibacter plantisponsor</name>
    <dbReference type="NCBI Taxonomy" id="451513"/>
    <lineage>
        <taxon>Bacteria</taxon>
        <taxon>Pseudomonadati</taxon>
        <taxon>Pseudomonadota</taxon>
        <taxon>Gammaproteobacteria</taxon>
        <taxon>Enterobacterales</taxon>
        <taxon>Enterobacteriaceae</taxon>
        <taxon>Mangrovibacter</taxon>
    </lineage>
</organism>
<feature type="binding site" evidence="10">
    <location>
        <position position="171"/>
    </location>
    <ligand>
        <name>glycerol</name>
        <dbReference type="ChEBI" id="CHEBI:17754"/>
    </ligand>
</feature>
<keyword evidence="15" id="KW-1185">Reference proteome</keyword>
<feature type="binding site" evidence="12">
    <location>
        <begin position="94"/>
        <end position="98"/>
    </location>
    <ligand>
        <name>NAD(+)</name>
        <dbReference type="ChEBI" id="CHEBI:57540"/>
    </ligand>
</feature>
<feature type="binding site" evidence="12">
    <location>
        <position position="37"/>
    </location>
    <ligand>
        <name>NAD(+)</name>
        <dbReference type="ChEBI" id="CHEBI:57540"/>
    </ligand>
</feature>
<protein>
    <recommendedName>
        <fullName evidence="8">Glycerol dehydrogenase</fullName>
        <ecNumber evidence="7">1.1.1.6</ecNumber>
    </recommendedName>
</protein>
<dbReference type="SUPFAM" id="SSF56796">
    <property type="entry name" value="Dehydroquinate synthase-like"/>
    <property type="match status" value="1"/>
</dbReference>
<feature type="binding site" evidence="10">
    <location>
        <position position="271"/>
    </location>
    <ligand>
        <name>glycerol</name>
        <dbReference type="ChEBI" id="CHEBI:17754"/>
    </ligand>
</feature>
<gene>
    <name evidence="14" type="ORF">DES37_11315</name>
</gene>
<keyword evidence="3" id="KW-0319">Glycerol metabolism</keyword>
<keyword evidence="2 10" id="KW-0479">Metal-binding</keyword>
<dbReference type="InterPro" id="IPR016205">
    <property type="entry name" value="Glycerol_DH"/>
</dbReference>
<evidence type="ECO:0000256" key="9">
    <source>
        <dbReference type="ARBA" id="ARBA00049006"/>
    </source>
</evidence>
<feature type="binding site" evidence="12">
    <location>
        <position position="131"/>
    </location>
    <ligand>
        <name>NAD(+)</name>
        <dbReference type="ChEBI" id="CHEBI:57540"/>
    </ligand>
</feature>
<dbReference type="AlphaFoldDB" id="A0A317PVX4"/>
<dbReference type="GO" id="GO:0019563">
    <property type="term" value="P:glycerol catabolic process"/>
    <property type="evidence" value="ECO:0007669"/>
    <property type="project" value="UniProtKB-ARBA"/>
</dbReference>
<feature type="domain" description="Alcohol dehydrogenase iron-type/glycerol dehydrogenase GldA" evidence="13">
    <location>
        <begin position="8"/>
        <end position="153"/>
    </location>
</feature>
<evidence type="ECO:0000256" key="2">
    <source>
        <dbReference type="ARBA" id="ARBA00022723"/>
    </source>
</evidence>
<feature type="binding site" evidence="12">
    <location>
        <position position="127"/>
    </location>
    <ligand>
        <name>NAD(+)</name>
        <dbReference type="ChEBI" id="CHEBI:57540"/>
    </ligand>
</feature>
<keyword evidence="10" id="KW-0862">Zinc</keyword>
<dbReference type="CDD" id="cd08170">
    <property type="entry name" value="GlyDH"/>
    <property type="match status" value="1"/>
</dbReference>
<evidence type="ECO:0000256" key="12">
    <source>
        <dbReference type="PIRSR" id="PIRSR000112-3"/>
    </source>
</evidence>
<sequence>MDSITASPGKYIQGQHILSRAGQYLKPLGQHFLVLADSFVADLVEEKLRRTCEEHQIDVEFALFGGECSQSEIDQLCILAQRADCDAILGIGGGKTLDTAKAVACLMKSPMVIAPTVASSDAPCSALSVIYCEDGSLDRYLPLPHNPDLVLADSAIIAGAPPRLLAAGIGDALSTWFEARACAKSGAVTSAGGLPGRAALALAELCYHTLLESGVTAVSDAQQHNVTTALERVIEANIYLSGIGFESGGLAAAHAVHNGLTTLPDTQKTLHGEKVAFGTRVQLILEDAPQEEQAAVLNLCRNVGLPVTLSELGITQGVEEKARQVAQASCQPDNPMHNMPGKITPQQVFDAILLADELGRMQPASS</sequence>
<evidence type="ECO:0000256" key="11">
    <source>
        <dbReference type="PIRSR" id="PIRSR000112-2"/>
    </source>
</evidence>
<name>A0A317PVX4_9ENTR</name>
<accession>A0A317PVX4</accession>
<dbReference type="Proteomes" id="UP000246744">
    <property type="component" value="Unassembled WGS sequence"/>
</dbReference>
<dbReference type="EC" id="1.1.1.6" evidence="7"/>
<dbReference type="NCBIfam" id="NF006941">
    <property type="entry name" value="PRK09423.1"/>
    <property type="match status" value="1"/>
</dbReference>
<feature type="binding site" evidence="12">
    <location>
        <begin position="116"/>
        <end position="119"/>
    </location>
    <ligand>
        <name>NAD(+)</name>
        <dbReference type="ChEBI" id="CHEBI:57540"/>
    </ligand>
</feature>
<proteinExistence type="inferred from homology"/>